<accession>A0A813GQN9</accession>
<name>A0A813GQN9_POLGL</name>
<comment type="caution">
    <text evidence="2">The sequence shown here is derived from an EMBL/GenBank/DDBJ whole genome shotgun (WGS) entry which is preliminary data.</text>
</comment>
<dbReference type="Proteomes" id="UP000654075">
    <property type="component" value="Unassembled WGS sequence"/>
</dbReference>
<dbReference type="EMBL" id="CAJNNV010029630">
    <property type="protein sequence ID" value="CAE8629335.1"/>
    <property type="molecule type" value="Genomic_DNA"/>
</dbReference>
<keyword evidence="3" id="KW-1185">Reference proteome</keyword>
<dbReference type="OrthoDB" id="447037at2759"/>
<dbReference type="AlphaFoldDB" id="A0A813GQN9"/>
<dbReference type="InterPro" id="IPR014937">
    <property type="entry name" value="DUF1810"/>
</dbReference>
<feature type="region of interest" description="Disordered" evidence="1">
    <location>
        <begin position="696"/>
        <end position="722"/>
    </location>
</feature>
<dbReference type="InterPro" id="IPR036287">
    <property type="entry name" value="Rv1873-like_sf"/>
</dbReference>
<sequence length="860" mass="92666">MLPARTRHGHKPRPAFTPHSRAAMPTAAAKAAMTLRRSRRAFTVVAVAALVCQLLPEVQVTDLSQGLEAFAVPANIVQGQRIGLATEISLAGSASYFVINAMGAGAVASVIQAALSAVGEPIVNRVLVKRMKLMDAVRDVTPSMMLDFFKTTLITNFLKFPFFEAINVFCSLLPISGAVRGLFTGFVFTTATLPVTNYRYRKSMQLEVNWGNIYEAYFPTVIRDIAYGIVRNYSTMGVLAAFPGWKTTSPQLMLIVVILGCLGSAPFNAWRGFLLQAKGQELSFKDFFKPANFVRSTGLGAFKQGLALAVGYWCAPPVQRFFAGLMVAPNGDKSAKKDGLVIASCCLEYMTRRSADPPLRSQSLRGADGGVAAARARPAEVETANPSSFATPPSPPSPPSRHRLRRESPARTHSGQQASCGAGNSEVGRPPPPTRSLGTSPGIGSPSPRPTVSSQKSWQASLRGEGQFPQFQSPQLAAPAAPAAVAVGPSIAWSPASPVPSHAASRANRRRALSPGAQPSCPSTPSTPSALTARTSRSRASLLGPTPGPCRRPSSVGSPRREVRPSCRTLPQQSDADLCSRGDYEQSVGSVFEPRPRPRPRQAASSPAATTQQASARSTPLRQSSCSCSPQQAAVSHVTSGQRSQSTRDSESWRERCRTGRSENEPCPADMEKVRPDRENGDWPCNSCGRQYVELSTAATPARSSSSSTGRARAKGSKLQRYTEAQKNTYERALREIQAGRKCTCWMWYVIPTPPHVVNGVERGSSINRKFALRSDDEARAFLTFESDGVNLRSNYLEIMQAVRDQLKAGRSAASLLGHFDEPKLGSSVQLFQRLTSDGSDRELNALLREVMQLLPTTTS</sequence>
<feature type="compositionally biased region" description="Low complexity" evidence="1">
    <location>
        <begin position="523"/>
        <end position="543"/>
    </location>
</feature>
<evidence type="ECO:0000313" key="2">
    <source>
        <dbReference type="EMBL" id="CAE8629335.1"/>
    </source>
</evidence>
<feature type="compositionally biased region" description="Low complexity" evidence="1">
    <location>
        <begin position="696"/>
        <end position="711"/>
    </location>
</feature>
<dbReference type="Gene3D" id="1.25.40.380">
    <property type="entry name" value="Protein of unknown function DUF1810"/>
    <property type="match status" value="1"/>
</dbReference>
<feature type="compositionally biased region" description="Basic and acidic residues" evidence="1">
    <location>
        <begin position="646"/>
        <end position="679"/>
    </location>
</feature>
<feature type="compositionally biased region" description="Low complexity" evidence="1">
    <location>
        <begin position="491"/>
        <end position="506"/>
    </location>
</feature>
<organism evidence="2 3">
    <name type="scientific">Polarella glacialis</name>
    <name type="common">Dinoflagellate</name>
    <dbReference type="NCBI Taxonomy" id="89957"/>
    <lineage>
        <taxon>Eukaryota</taxon>
        <taxon>Sar</taxon>
        <taxon>Alveolata</taxon>
        <taxon>Dinophyceae</taxon>
        <taxon>Suessiales</taxon>
        <taxon>Suessiaceae</taxon>
        <taxon>Polarella</taxon>
    </lineage>
</organism>
<feature type="compositionally biased region" description="Polar residues" evidence="1">
    <location>
        <begin position="450"/>
        <end position="460"/>
    </location>
</feature>
<feature type="region of interest" description="Disordered" evidence="1">
    <location>
        <begin position="491"/>
        <end position="679"/>
    </location>
</feature>
<evidence type="ECO:0000256" key="1">
    <source>
        <dbReference type="SAM" id="MobiDB-lite"/>
    </source>
</evidence>
<feature type="region of interest" description="Disordered" evidence="1">
    <location>
        <begin position="357"/>
        <end position="463"/>
    </location>
</feature>
<reference evidence="2" key="1">
    <citation type="submission" date="2021-02" db="EMBL/GenBank/DDBJ databases">
        <authorList>
            <person name="Dougan E. K."/>
            <person name="Rhodes N."/>
            <person name="Thang M."/>
            <person name="Chan C."/>
        </authorList>
    </citation>
    <scope>NUCLEOTIDE SEQUENCE</scope>
</reference>
<feature type="compositionally biased region" description="Polar residues" evidence="1">
    <location>
        <begin position="630"/>
        <end position="645"/>
    </location>
</feature>
<evidence type="ECO:0000313" key="3">
    <source>
        <dbReference type="Proteomes" id="UP000654075"/>
    </source>
</evidence>
<gene>
    <name evidence="2" type="ORF">PGLA1383_LOCUS45844</name>
</gene>
<proteinExistence type="predicted"/>
<protein>
    <submittedName>
        <fullName evidence="2">Uncharacterized protein</fullName>
    </submittedName>
</protein>
<dbReference type="Pfam" id="PF08837">
    <property type="entry name" value="DUF1810"/>
    <property type="match status" value="1"/>
</dbReference>
<dbReference type="SUPFAM" id="SSF140736">
    <property type="entry name" value="Rv1873-like"/>
    <property type="match status" value="1"/>
</dbReference>
<feature type="compositionally biased region" description="Low complexity" evidence="1">
    <location>
        <begin position="601"/>
        <end position="629"/>
    </location>
</feature>